<evidence type="ECO:0000313" key="2">
    <source>
        <dbReference type="Proteomes" id="UP000002533"/>
    </source>
</evidence>
<reference evidence="2" key="1">
    <citation type="journal article" date="2014" name="Stand. Genomic Sci.">
        <title>Complete genome sequence of Anabaena variabilis ATCC 29413.</title>
        <authorList>
            <person name="Thiel T."/>
            <person name="Pratte B.S."/>
            <person name="Zhong J."/>
            <person name="Goodwin L."/>
            <person name="Copeland A."/>
            <person name="Lucas S."/>
            <person name="Han C."/>
            <person name="Pitluck S."/>
            <person name="Land M.L."/>
            <person name="Kyrpides N.C."/>
            <person name="Woyke T."/>
        </authorList>
    </citation>
    <scope>NUCLEOTIDE SEQUENCE [LARGE SCALE GENOMIC DNA]</scope>
    <source>
        <strain evidence="2">ATCC 29413 / PCC 7937</strain>
    </source>
</reference>
<dbReference type="STRING" id="240292.Ava_4120"/>
<dbReference type="eggNOG" id="COG3367">
    <property type="taxonomic scope" value="Bacteria"/>
</dbReference>
<dbReference type="KEGG" id="ava:Ava_4120"/>
<organism evidence="1 2">
    <name type="scientific">Trichormus variabilis (strain ATCC 29413 / PCC 7937)</name>
    <name type="common">Anabaena variabilis</name>
    <dbReference type="NCBI Taxonomy" id="240292"/>
    <lineage>
        <taxon>Bacteria</taxon>
        <taxon>Bacillati</taxon>
        <taxon>Cyanobacteriota</taxon>
        <taxon>Cyanophyceae</taxon>
        <taxon>Nostocales</taxon>
        <taxon>Nostocaceae</taxon>
        <taxon>Trichormus</taxon>
    </lineage>
</organism>
<proteinExistence type="predicted"/>
<dbReference type="AlphaFoldDB" id="Q3M5L7"/>
<sequence length="93" mass="9731">MLALAGRSPTKIIPRISNAQIRCIVLCASDPYAVVGVSQSFGVTPDLISGIATSTTAGVELVEKLTGVVALTLPDHQSLPKLMQILKAKLAFN</sequence>
<dbReference type="RefSeq" id="WP_011320803.1">
    <property type="nucleotide sequence ID" value="NC_007413.1"/>
</dbReference>
<dbReference type="GeneID" id="58721668"/>
<dbReference type="EMBL" id="CP000117">
    <property type="protein sequence ID" value="ABA23719.1"/>
    <property type="molecule type" value="Genomic_DNA"/>
</dbReference>
<evidence type="ECO:0000313" key="1">
    <source>
        <dbReference type="EMBL" id="ABA23719.1"/>
    </source>
</evidence>
<dbReference type="HOGENOM" id="CLU_2393443_0_0_3"/>
<name>Q3M5L7_TRIV2</name>
<accession>Q3M5L7</accession>
<gene>
    <name evidence="1" type="ordered locus">Ava_4120</name>
</gene>
<dbReference type="Proteomes" id="UP000002533">
    <property type="component" value="Chromosome"/>
</dbReference>
<protein>
    <submittedName>
        <fullName evidence="1">Uncharacterized protein</fullName>
    </submittedName>
</protein>